<feature type="transmembrane region" description="Helical" evidence="6">
    <location>
        <begin position="123"/>
        <end position="141"/>
    </location>
</feature>
<dbReference type="Pfam" id="PF00892">
    <property type="entry name" value="EamA"/>
    <property type="match status" value="2"/>
</dbReference>
<evidence type="ECO:0000256" key="4">
    <source>
        <dbReference type="ARBA" id="ARBA00022989"/>
    </source>
</evidence>
<sequence>MVNIKIYGVILGQIGLVLAWSSGFIGGSLAAQTDSIYTVLFWRFLCASCILLPLTAVRLTKLTAQQWRNQISIGTLAMFGYLATMISAIEMGISPALAALITALQPMLTATLSTIMLKTRMSLTQWLGLLMALFGVMLPVIEQMSLGTGYLPIGLALSSTVCIVWATLISQQQKSPVTVASSLTIQCLISCVLFLPLALYDHGVSWDMSHSFLLSVSWFVVFSTFCAYGLYWWVLSKTSANHVALLMYFTPPCTSVWAWLMFDEPIKATVWVGAGMIVIGVLFAHRSSRSLSCQPIREQQSKSVSVSK</sequence>
<dbReference type="InterPro" id="IPR000620">
    <property type="entry name" value="EamA_dom"/>
</dbReference>
<evidence type="ECO:0000256" key="6">
    <source>
        <dbReference type="SAM" id="Phobius"/>
    </source>
</evidence>
<feature type="transmembrane region" description="Helical" evidence="6">
    <location>
        <begin position="268"/>
        <end position="285"/>
    </location>
</feature>
<organism evidence="8">
    <name type="scientific">Vibrio sp. HB236076</name>
    <dbReference type="NCBI Taxonomy" id="3232307"/>
    <lineage>
        <taxon>Bacteria</taxon>
        <taxon>Pseudomonadati</taxon>
        <taxon>Pseudomonadota</taxon>
        <taxon>Gammaproteobacteria</taxon>
        <taxon>Vibrionales</taxon>
        <taxon>Vibrionaceae</taxon>
        <taxon>Vibrio</taxon>
    </lineage>
</organism>
<evidence type="ECO:0000256" key="1">
    <source>
        <dbReference type="ARBA" id="ARBA00004141"/>
    </source>
</evidence>
<proteinExistence type="inferred from homology"/>
<dbReference type="GO" id="GO:0016020">
    <property type="term" value="C:membrane"/>
    <property type="evidence" value="ECO:0007669"/>
    <property type="project" value="UniProtKB-SubCell"/>
</dbReference>
<accession>A0AB39HIL7</accession>
<dbReference type="RefSeq" id="WP_306099361.1">
    <property type="nucleotide sequence ID" value="NZ_CP162602.1"/>
</dbReference>
<feature type="transmembrane region" description="Helical" evidence="6">
    <location>
        <begin position="180"/>
        <end position="200"/>
    </location>
</feature>
<comment type="subcellular location">
    <subcellularLocation>
        <location evidence="1">Membrane</location>
        <topology evidence="1">Multi-pass membrane protein</topology>
    </subcellularLocation>
</comment>
<reference evidence="8" key="1">
    <citation type="submission" date="2024-07" db="EMBL/GenBank/DDBJ databases">
        <title>Genome Analysis of a Potential Novel Vibrio Species Secreting pH- and Thermo-stable Alginate Lyase and its Application in Producing Alginate Oligosaccharides.</title>
        <authorList>
            <person name="Huang H."/>
            <person name="Bao K."/>
        </authorList>
    </citation>
    <scope>NUCLEOTIDE SEQUENCE</scope>
    <source>
        <strain evidence="8">HB236076</strain>
        <plasmid evidence="8">p-HB236076</plasmid>
    </source>
</reference>
<dbReference type="SUPFAM" id="SSF103481">
    <property type="entry name" value="Multidrug resistance efflux transporter EmrE"/>
    <property type="match status" value="2"/>
</dbReference>
<dbReference type="KEGG" id="vih:AB0763_15620"/>
<dbReference type="AlphaFoldDB" id="A0AB39HIL7"/>
<name>A0AB39HIL7_9VIBR</name>
<comment type="similarity">
    <text evidence="2">Belongs to the EamA transporter family.</text>
</comment>
<evidence type="ECO:0000256" key="5">
    <source>
        <dbReference type="ARBA" id="ARBA00023136"/>
    </source>
</evidence>
<feature type="transmembrane region" description="Helical" evidence="6">
    <location>
        <begin position="212"/>
        <end position="231"/>
    </location>
</feature>
<dbReference type="InterPro" id="IPR050638">
    <property type="entry name" value="AA-Vitamin_Transporters"/>
</dbReference>
<dbReference type="EMBL" id="CP162602">
    <property type="protein sequence ID" value="XDK26470.1"/>
    <property type="molecule type" value="Genomic_DNA"/>
</dbReference>
<dbReference type="InterPro" id="IPR037185">
    <property type="entry name" value="EmrE-like"/>
</dbReference>
<feature type="domain" description="EamA" evidence="7">
    <location>
        <begin position="9"/>
        <end position="138"/>
    </location>
</feature>
<feature type="transmembrane region" description="Helical" evidence="6">
    <location>
        <begin position="71"/>
        <end position="89"/>
    </location>
</feature>
<feature type="transmembrane region" description="Helical" evidence="6">
    <location>
        <begin position="95"/>
        <end position="116"/>
    </location>
</feature>
<feature type="transmembrane region" description="Helical" evidence="6">
    <location>
        <begin position="147"/>
        <end position="168"/>
    </location>
</feature>
<geneLocation type="plasmid" evidence="8">
    <name>p-HB236076</name>
</geneLocation>
<protein>
    <submittedName>
        <fullName evidence="8">DMT family transporter</fullName>
    </submittedName>
</protein>
<dbReference type="PANTHER" id="PTHR32322">
    <property type="entry name" value="INNER MEMBRANE TRANSPORTER"/>
    <property type="match status" value="1"/>
</dbReference>
<keyword evidence="4 6" id="KW-1133">Transmembrane helix</keyword>
<evidence type="ECO:0000256" key="3">
    <source>
        <dbReference type="ARBA" id="ARBA00022692"/>
    </source>
</evidence>
<evidence type="ECO:0000313" key="8">
    <source>
        <dbReference type="EMBL" id="XDK26470.1"/>
    </source>
</evidence>
<dbReference type="PANTHER" id="PTHR32322:SF2">
    <property type="entry name" value="EAMA DOMAIN-CONTAINING PROTEIN"/>
    <property type="match status" value="1"/>
</dbReference>
<evidence type="ECO:0000256" key="2">
    <source>
        <dbReference type="ARBA" id="ARBA00007362"/>
    </source>
</evidence>
<keyword evidence="5 6" id="KW-0472">Membrane</keyword>
<dbReference type="Gene3D" id="1.10.3730.20">
    <property type="match status" value="1"/>
</dbReference>
<evidence type="ECO:0000259" key="7">
    <source>
        <dbReference type="Pfam" id="PF00892"/>
    </source>
</evidence>
<gene>
    <name evidence="8" type="ORF">AB0763_15620</name>
</gene>
<feature type="transmembrane region" description="Helical" evidence="6">
    <location>
        <begin position="243"/>
        <end position="262"/>
    </location>
</feature>
<keyword evidence="3 6" id="KW-0812">Transmembrane</keyword>
<feature type="domain" description="EamA" evidence="7">
    <location>
        <begin position="154"/>
        <end position="283"/>
    </location>
</feature>
<keyword evidence="8" id="KW-0614">Plasmid</keyword>
<feature type="transmembrane region" description="Helical" evidence="6">
    <location>
        <begin position="40"/>
        <end position="59"/>
    </location>
</feature>